<dbReference type="AlphaFoldDB" id="A0A7W1WQS7"/>
<keyword evidence="1 2" id="KW-0418">Kinase</keyword>
<dbReference type="EMBL" id="JACEIQ010000007">
    <property type="protein sequence ID" value="MBA4494363.1"/>
    <property type="molecule type" value="Genomic_DNA"/>
</dbReference>
<dbReference type="Gene3D" id="3.90.1200.10">
    <property type="match status" value="1"/>
</dbReference>
<protein>
    <submittedName>
        <fullName evidence="2">Fructosamine kinase family protein</fullName>
    </submittedName>
</protein>
<comment type="similarity">
    <text evidence="1">Belongs to the fructosamine kinase family.</text>
</comment>
<evidence type="ECO:0000313" key="3">
    <source>
        <dbReference type="Proteomes" id="UP000535491"/>
    </source>
</evidence>
<evidence type="ECO:0000313" key="2">
    <source>
        <dbReference type="EMBL" id="MBA4494363.1"/>
    </source>
</evidence>
<accession>A0A7W1WQS7</accession>
<name>A0A7W1WQS7_9BACL</name>
<dbReference type="GO" id="GO:0016301">
    <property type="term" value="F:kinase activity"/>
    <property type="evidence" value="ECO:0007669"/>
    <property type="project" value="UniProtKB-UniRule"/>
</dbReference>
<comment type="caution">
    <text evidence="2">The sequence shown here is derived from an EMBL/GenBank/DDBJ whole genome shotgun (WGS) entry which is preliminary data.</text>
</comment>
<dbReference type="Proteomes" id="UP000535491">
    <property type="component" value="Unassembled WGS sequence"/>
</dbReference>
<dbReference type="Pfam" id="PF03881">
    <property type="entry name" value="Fructosamin_kin"/>
    <property type="match status" value="1"/>
</dbReference>
<dbReference type="Gene3D" id="3.30.200.20">
    <property type="entry name" value="Phosphorylase Kinase, domain 1"/>
    <property type="match status" value="1"/>
</dbReference>
<gene>
    <name evidence="2" type="ORF">H1191_08605</name>
</gene>
<reference evidence="2 3" key="1">
    <citation type="submission" date="2020-07" db="EMBL/GenBank/DDBJ databases">
        <authorList>
            <person name="Feng H."/>
        </authorList>
    </citation>
    <scope>NUCLEOTIDE SEQUENCE [LARGE SCALE GENOMIC DNA]</scope>
    <source>
        <strain evidence="3">s-10</strain>
    </source>
</reference>
<proteinExistence type="inferred from homology"/>
<dbReference type="RefSeq" id="WP_181751610.1">
    <property type="nucleotide sequence ID" value="NZ_JACEIQ010000007.1"/>
</dbReference>
<dbReference type="SUPFAM" id="SSF56112">
    <property type="entry name" value="Protein kinase-like (PK-like)"/>
    <property type="match status" value="1"/>
</dbReference>
<dbReference type="InterPro" id="IPR016477">
    <property type="entry name" value="Fructo-/Ketosamine-3-kinase"/>
</dbReference>
<keyword evidence="3" id="KW-1185">Reference proteome</keyword>
<dbReference type="PIRSF" id="PIRSF006221">
    <property type="entry name" value="Ketosamine-3-kinase"/>
    <property type="match status" value="1"/>
</dbReference>
<organism evidence="2 3">
    <name type="scientific">Paenactinomyces guangxiensis</name>
    <dbReference type="NCBI Taxonomy" id="1490290"/>
    <lineage>
        <taxon>Bacteria</taxon>
        <taxon>Bacillati</taxon>
        <taxon>Bacillota</taxon>
        <taxon>Bacilli</taxon>
        <taxon>Bacillales</taxon>
        <taxon>Thermoactinomycetaceae</taxon>
        <taxon>Paenactinomyces</taxon>
    </lineage>
</organism>
<keyword evidence="1" id="KW-0808">Transferase</keyword>
<dbReference type="PANTHER" id="PTHR12149">
    <property type="entry name" value="FRUCTOSAMINE 3 KINASE-RELATED PROTEIN"/>
    <property type="match status" value="1"/>
</dbReference>
<dbReference type="PANTHER" id="PTHR12149:SF8">
    <property type="entry name" value="PROTEIN-RIBULOSAMINE 3-KINASE"/>
    <property type="match status" value="1"/>
</dbReference>
<dbReference type="InterPro" id="IPR011009">
    <property type="entry name" value="Kinase-like_dom_sf"/>
</dbReference>
<evidence type="ECO:0000256" key="1">
    <source>
        <dbReference type="PIRNR" id="PIRNR006221"/>
    </source>
</evidence>
<sequence length="288" mass="33091">MSDLIAEAFNLLGDRSNMIKLCPVGGGSISKAFYVKTMSAEYFVKTNENVHRDFFTKEADGLRLIKKANAILVPEVYGEYYFEGRQSAVLIMEWVEGKTAPDTDEQLGRGIARLHQTVGQAFGLEEDNYIGSLPQINGWHDEWSLFYRERRLGVQLEIGKKYGYISGSRMKKLERLMDHLPGWINHDPRPSLLHGDLWSGNWIVGPGGRPYLIDPAVSYGDFELELAFTELFGRFSQKFYQAYQEMNPLCPGYQDRKQLYQLYYLLVHLNVFGESYGSSVDRILDYYV</sequence>